<sequence>MTGDVPQDGLIPFLVAAKRATYGAEDAGAAAEAVPALDGSRQLEYREGPWLYRDVYFGSRRFAGQETVLFEGAPVWSMVYAGGMADPGKEPGKGIDDSRRVYAFLRRALRLCDASHPFRGPARYEADGLVYVNDQSGFPGPWCPESFHGRERILTADEDGAHGRCVYTLDYAGTRLVA</sequence>
<dbReference type="InterPro" id="IPR043735">
    <property type="entry name" value="DUF5680"/>
</dbReference>
<organism evidence="2 3">
    <name type="scientific">Bifidobacterium moraviense</name>
    <dbReference type="NCBI Taxonomy" id="2675323"/>
    <lineage>
        <taxon>Bacteria</taxon>
        <taxon>Bacillati</taxon>
        <taxon>Actinomycetota</taxon>
        <taxon>Actinomycetes</taxon>
        <taxon>Bifidobacteriales</taxon>
        <taxon>Bifidobacteriaceae</taxon>
        <taxon>Bifidobacterium</taxon>
    </lineage>
</organism>
<name>A0A7Y0F0U6_9BIFI</name>
<dbReference type="RefSeq" id="WP_169275091.1">
    <property type="nucleotide sequence ID" value="NZ_JAAIIH010000001.1"/>
</dbReference>
<comment type="caution">
    <text evidence="2">The sequence shown here is derived from an EMBL/GenBank/DDBJ whole genome shotgun (WGS) entry which is preliminary data.</text>
</comment>
<gene>
    <name evidence="2" type="ORF">G1C96_0532</name>
</gene>
<protein>
    <recommendedName>
        <fullName evidence="1">DUF5680 domain-containing protein</fullName>
    </recommendedName>
</protein>
<dbReference type="Proteomes" id="UP000588277">
    <property type="component" value="Unassembled WGS sequence"/>
</dbReference>
<dbReference type="AlphaFoldDB" id="A0A7Y0F0U6"/>
<reference evidence="2 3" key="1">
    <citation type="submission" date="2020-02" db="EMBL/GenBank/DDBJ databases">
        <title>Characterization of phylogenetic diversity of novel bifidobacterial species isolated in Czech ZOOs.</title>
        <authorList>
            <person name="Lugli G.A."/>
            <person name="Vera N.B."/>
            <person name="Ventura M."/>
        </authorList>
    </citation>
    <scope>NUCLEOTIDE SEQUENCE [LARGE SCALE GENOMIC DNA]</scope>
    <source>
        <strain evidence="2 3">DSM 109958</strain>
    </source>
</reference>
<evidence type="ECO:0000259" key="1">
    <source>
        <dbReference type="Pfam" id="PF18931"/>
    </source>
</evidence>
<dbReference type="Pfam" id="PF18931">
    <property type="entry name" value="DUF5680"/>
    <property type="match status" value="1"/>
</dbReference>
<keyword evidence="3" id="KW-1185">Reference proteome</keyword>
<evidence type="ECO:0000313" key="3">
    <source>
        <dbReference type="Proteomes" id="UP000588277"/>
    </source>
</evidence>
<proteinExistence type="predicted"/>
<evidence type="ECO:0000313" key="2">
    <source>
        <dbReference type="EMBL" id="NMM99954.1"/>
    </source>
</evidence>
<dbReference type="EMBL" id="JAAIIH010000001">
    <property type="protein sequence ID" value="NMM99954.1"/>
    <property type="molecule type" value="Genomic_DNA"/>
</dbReference>
<accession>A0A7Y0F0U6</accession>
<feature type="domain" description="DUF5680" evidence="1">
    <location>
        <begin position="54"/>
        <end position="173"/>
    </location>
</feature>